<reference evidence="2" key="1">
    <citation type="submission" date="2023-10" db="EMBL/GenBank/DDBJ databases">
        <title>Genome assembly of Pristionchus species.</title>
        <authorList>
            <person name="Yoshida K."/>
            <person name="Sommer R.J."/>
        </authorList>
    </citation>
    <scope>NUCLEOTIDE SEQUENCE</scope>
    <source>
        <strain evidence="2">RS5133</strain>
    </source>
</reference>
<name>A0AAV5WAS9_9BILA</name>
<sequence length="106" mass="12494">NIIRDPDEFLIEQTNKAKLNTFAQPVEWADNDNLSQLPEDALREIFSYLNRVDLSIVRCVNQTLHSCIDNCWSKITKKRADKLTIYQYTRGFAFKLERKDATSYLY</sequence>
<dbReference type="CDD" id="cd09917">
    <property type="entry name" value="F-box_SF"/>
    <property type="match status" value="1"/>
</dbReference>
<dbReference type="SUPFAM" id="SSF81383">
    <property type="entry name" value="F-box domain"/>
    <property type="match status" value="1"/>
</dbReference>
<accession>A0AAV5WAS9</accession>
<keyword evidence="3" id="KW-1185">Reference proteome</keyword>
<dbReference type="PROSITE" id="PS50181">
    <property type="entry name" value="FBOX"/>
    <property type="match status" value="1"/>
</dbReference>
<feature type="domain" description="F-box" evidence="1">
    <location>
        <begin position="31"/>
        <end position="75"/>
    </location>
</feature>
<dbReference type="EMBL" id="BTSY01000005">
    <property type="protein sequence ID" value="GMT26934.1"/>
    <property type="molecule type" value="Genomic_DNA"/>
</dbReference>
<feature type="non-terminal residue" evidence="2">
    <location>
        <position position="106"/>
    </location>
</feature>
<proteinExistence type="predicted"/>
<dbReference type="Proteomes" id="UP001432322">
    <property type="component" value="Unassembled WGS sequence"/>
</dbReference>
<dbReference type="InterPro" id="IPR036047">
    <property type="entry name" value="F-box-like_dom_sf"/>
</dbReference>
<evidence type="ECO:0000259" key="1">
    <source>
        <dbReference type="PROSITE" id="PS50181"/>
    </source>
</evidence>
<dbReference type="SMART" id="SM00256">
    <property type="entry name" value="FBOX"/>
    <property type="match status" value="1"/>
</dbReference>
<evidence type="ECO:0000313" key="3">
    <source>
        <dbReference type="Proteomes" id="UP001432322"/>
    </source>
</evidence>
<dbReference type="InterPro" id="IPR001810">
    <property type="entry name" value="F-box_dom"/>
</dbReference>
<comment type="caution">
    <text evidence="2">The sequence shown here is derived from an EMBL/GenBank/DDBJ whole genome shotgun (WGS) entry which is preliminary data.</text>
</comment>
<dbReference type="AlphaFoldDB" id="A0AAV5WAS9"/>
<feature type="non-terminal residue" evidence="2">
    <location>
        <position position="1"/>
    </location>
</feature>
<evidence type="ECO:0000313" key="2">
    <source>
        <dbReference type="EMBL" id="GMT26934.1"/>
    </source>
</evidence>
<dbReference type="Gene3D" id="1.20.1280.50">
    <property type="match status" value="1"/>
</dbReference>
<dbReference type="Pfam" id="PF00646">
    <property type="entry name" value="F-box"/>
    <property type="match status" value="1"/>
</dbReference>
<gene>
    <name evidence="2" type="ORF">PFISCL1PPCAC_18231</name>
</gene>
<protein>
    <recommendedName>
        <fullName evidence="1">F-box domain-containing protein</fullName>
    </recommendedName>
</protein>
<organism evidence="2 3">
    <name type="scientific">Pristionchus fissidentatus</name>
    <dbReference type="NCBI Taxonomy" id="1538716"/>
    <lineage>
        <taxon>Eukaryota</taxon>
        <taxon>Metazoa</taxon>
        <taxon>Ecdysozoa</taxon>
        <taxon>Nematoda</taxon>
        <taxon>Chromadorea</taxon>
        <taxon>Rhabditida</taxon>
        <taxon>Rhabditina</taxon>
        <taxon>Diplogasteromorpha</taxon>
        <taxon>Diplogasteroidea</taxon>
        <taxon>Neodiplogasteridae</taxon>
        <taxon>Pristionchus</taxon>
    </lineage>
</organism>